<proteinExistence type="predicted"/>
<evidence type="ECO:0000313" key="2">
    <source>
        <dbReference type="Proteomes" id="UP001066276"/>
    </source>
</evidence>
<name>A0AAV7S839_PLEWA</name>
<dbReference type="EMBL" id="JANPWB010000008">
    <property type="protein sequence ID" value="KAJ1161219.1"/>
    <property type="molecule type" value="Genomic_DNA"/>
</dbReference>
<dbReference type="AlphaFoldDB" id="A0AAV7S839"/>
<reference evidence="1" key="1">
    <citation type="journal article" date="2022" name="bioRxiv">
        <title>Sequencing and chromosome-scale assembly of the giantPleurodeles waltlgenome.</title>
        <authorList>
            <person name="Brown T."/>
            <person name="Elewa A."/>
            <person name="Iarovenko S."/>
            <person name="Subramanian E."/>
            <person name="Araus A.J."/>
            <person name="Petzold A."/>
            <person name="Susuki M."/>
            <person name="Suzuki K.-i.T."/>
            <person name="Hayashi T."/>
            <person name="Toyoda A."/>
            <person name="Oliveira C."/>
            <person name="Osipova E."/>
            <person name="Leigh N.D."/>
            <person name="Simon A."/>
            <person name="Yun M.H."/>
        </authorList>
    </citation>
    <scope>NUCLEOTIDE SEQUENCE</scope>
    <source>
        <strain evidence="1">20211129_DDA</strain>
        <tissue evidence="1">Liver</tissue>
    </source>
</reference>
<organism evidence="1 2">
    <name type="scientific">Pleurodeles waltl</name>
    <name type="common">Iberian ribbed newt</name>
    <dbReference type="NCBI Taxonomy" id="8319"/>
    <lineage>
        <taxon>Eukaryota</taxon>
        <taxon>Metazoa</taxon>
        <taxon>Chordata</taxon>
        <taxon>Craniata</taxon>
        <taxon>Vertebrata</taxon>
        <taxon>Euteleostomi</taxon>
        <taxon>Amphibia</taxon>
        <taxon>Batrachia</taxon>
        <taxon>Caudata</taxon>
        <taxon>Salamandroidea</taxon>
        <taxon>Salamandridae</taxon>
        <taxon>Pleurodelinae</taxon>
        <taxon>Pleurodeles</taxon>
    </lineage>
</organism>
<protein>
    <submittedName>
        <fullName evidence="1">Uncharacterized protein</fullName>
    </submittedName>
</protein>
<evidence type="ECO:0000313" key="1">
    <source>
        <dbReference type="EMBL" id="KAJ1161219.1"/>
    </source>
</evidence>
<keyword evidence="2" id="KW-1185">Reference proteome</keyword>
<sequence>MRRLWWTDFDKVRCISLSALMCTSGSLGSSELAAGGTVQFPTMEVKFDEEVECDVAYILDNVNAGSVNENMMKAIFEEKWNEAMLSD</sequence>
<comment type="caution">
    <text evidence="1">The sequence shown here is derived from an EMBL/GenBank/DDBJ whole genome shotgun (WGS) entry which is preliminary data.</text>
</comment>
<accession>A0AAV7S839</accession>
<dbReference type="Proteomes" id="UP001066276">
    <property type="component" value="Chromosome 4_2"/>
</dbReference>
<gene>
    <name evidence="1" type="ORF">NDU88_001706</name>
</gene>